<dbReference type="EC" id="2.3.1.178" evidence="3 8"/>
<accession>A0A3P4B0K4</accession>
<evidence type="ECO:0000256" key="7">
    <source>
        <dbReference type="ARBA" id="ARBA00048924"/>
    </source>
</evidence>
<comment type="pathway">
    <text evidence="1 8">Amine and polyamine biosynthesis; ectoine biosynthesis; L-ectoine from L-aspartate 4-semialdehyde: step 2/3.</text>
</comment>
<comment type="catalytic activity">
    <reaction evidence="7 8">
        <text>L-2,4-diaminobutanoate + acetyl-CoA = (2S)-4-acetamido-2-aminobutanoate + CoA + H(+)</text>
        <dbReference type="Rhea" id="RHEA:16901"/>
        <dbReference type="ChEBI" id="CHEBI:15378"/>
        <dbReference type="ChEBI" id="CHEBI:57287"/>
        <dbReference type="ChEBI" id="CHEBI:57288"/>
        <dbReference type="ChEBI" id="CHEBI:58761"/>
        <dbReference type="ChEBI" id="CHEBI:58929"/>
        <dbReference type="EC" id="2.3.1.178"/>
    </reaction>
</comment>
<dbReference type="Proteomes" id="UP000277294">
    <property type="component" value="Unassembled WGS sequence"/>
</dbReference>
<evidence type="ECO:0000256" key="2">
    <source>
        <dbReference type="ARBA" id="ARBA00010712"/>
    </source>
</evidence>
<dbReference type="CDD" id="cd04301">
    <property type="entry name" value="NAT_SF"/>
    <property type="match status" value="1"/>
</dbReference>
<dbReference type="Gene3D" id="3.40.630.30">
    <property type="match status" value="1"/>
</dbReference>
<evidence type="ECO:0000256" key="1">
    <source>
        <dbReference type="ARBA" id="ARBA00004978"/>
    </source>
</evidence>
<dbReference type="PROSITE" id="PS51186">
    <property type="entry name" value="GNAT"/>
    <property type="match status" value="1"/>
</dbReference>
<gene>
    <name evidence="8 10" type="primary">ectA</name>
    <name evidence="10" type="ORF">PIGHUM_01156</name>
</gene>
<evidence type="ECO:0000256" key="3">
    <source>
        <dbReference type="ARBA" id="ARBA00012355"/>
    </source>
</evidence>
<dbReference type="AlphaFoldDB" id="A0A3P4B0K4"/>
<sequence>MIEDAAGIQRLIQASPPLDVNSTYAYLLLCRHFRDTCVVATRQGQLAGFVSAYFPPTQSNVLFIWQVAVHPDARGCRLGQRMLEHLLARPLTQSVASLETTVSPSNQPSRRMFAALARARGAACVEESMFPPELFGQADHEDERLLRIAPL</sequence>
<dbReference type="EMBL" id="UWPJ01000010">
    <property type="protein sequence ID" value="VCU69096.1"/>
    <property type="molecule type" value="Genomic_DNA"/>
</dbReference>
<keyword evidence="6 8" id="KW-0012">Acyltransferase</keyword>
<evidence type="ECO:0000256" key="8">
    <source>
        <dbReference type="RuleBase" id="RU365045"/>
    </source>
</evidence>
<comment type="similarity">
    <text evidence="2 8">Belongs to the acetyltransferase family. EctA subfamily.</text>
</comment>
<dbReference type="GO" id="GO:0033816">
    <property type="term" value="F:diaminobutyrate acetyltransferase activity"/>
    <property type="evidence" value="ECO:0007669"/>
    <property type="project" value="UniProtKB-EC"/>
</dbReference>
<organism evidence="10 11">
    <name type="scientific">Pigmentiphaga humi</name>
    <dbReference type="NCBI Taxonomy" id="2478468"/>
    <lineage>
        <taxon>Bacteria</taxon>
        <taxon>Pseudomonadati</taxon>
        <taxon>Pseudomonadota</taxon>
        <taxon>Betaproteobacteria</taxon>
        <taxon>Burkholderiales</taxon>
        <taxon>Alcaligenaceae</taxon>
        <taxon>Pigmentiphaga</taxon>
    </lineage>
</organism>
<proteinExistence type="inferred from homology"/>
<dbReference type="InterPro" id="IPR012772">
    <property type="entry name" value="Ectoine_EctA"/>
</dbReference>
<comment type="function">
    <text evidence="8">Catalyzes the acetylation of L-2,4-diaminobutyrate (DABA) to gamma-N-acetyl-alpha,gamma-diaminobutyric acid (ADABA) with acetyl coenzyme A.</text>
</comment>
<dbReference type="GO" id="GO:0019491">
    <property type="term" value="P:ectoine biosynthetic process"/>
    <property type="evidence" value="ECO:0007669"/>
    <property type="project" value="UniProtKB-UniPathway"/>
</dbReference>
<keyword evidence="5 8" id="KW-0808">Transferase</keyword>
<dbReference type="InterPro" id="IPR016181">
    <property type="entry name" value="Acyl_CoA_acyltransferase"/>
</dbReference>
<evidence type="ECO:0000259" key="9">
    <source>
        <dbReference type="PROSITE" id="PS51186"/>
    </source>
</evidence>
<evidence type="ECO:0000256" key="6">
    <source>
        <dbReference type="ARBA" id="ARBA00023315"/>
    </source>
</evidence>
<dbReference type="UniPathway" id="UPA00067">
    <property type="reaction ID" value="UER00122"/>
</dbReference>
<dbReference type="NCBIfam" id="TIGR02406">
    <property type="entry name" value="ectoine_EctA"/>
    <property type="match status" value="1"/>
</dbReference>
<dbReference type="Pfam" id="PF00583">
    <property type="entry name" value="Acetyltransf_1"/>
    <property type="match status" value="1"/>
</dbReference>
<name>A0A3P4B0K4_9BURK</name>
<evidence type="ECO:0000256" key="4">
    <source>
        <dbReference type="ARBA" id="ARBA00017935"/>
    </source>
</evidence>
<evidence type="ECO:0000313" key="11">
    <source>
        <dbReference type="Proteomes" id="UP000277294"/>
    </source>
</evidence>
<evidence type="ECO:0000313" key="10">
    <source>
        <dbReference type="EMBL" id="VCU69096.1"/>
    </source>
</evidence>
<dbReference type="SUPFAM" id="SSF55729">
    <property type="entry name" value="Acyl-CoA N-acyltransferases (Nat)"/>
    <property type="match status" value="1"/>
</dbReference>
<protein>
    <recommendedName>
        <fullName evidence="4 8">L-2,4-diaminobutyric acid acetyltransferase</fullName>
        <shortName evidence="8">DABA acetyltransferase</shortName>
        <ecNumber evidence="3 8">2.3.1.178</ecNumber>
    </recommendedName>
</protein>
<dbReference type="InterPro" id="IPR000182">
    <property type="entry name" value="GNAT_dom"/>
</dbReference>
<keyword evidence="11" id="KW-1185">Reference proteome</keyword>
<evidence type="ECO:0000256" key="5">
    <source>
        <dbReference type="ARBA" id="ARBA00022679"/>
    </source>
</evidence>
<feature type="domain" description="N-acetyltransferase" evidence="9">
    <location>
        <begin position="1"/>
        <end position="147"/>
    </location>
</feature>
<reference evidence="10 11" key="1">
    <citation type="submission" date="2018-10" db="EMBL/GenBank/DDBJ databases">
        <authorList>
            <person name="Criscuolo A."/>
        </authorList>
    </citation>
    <scope>NUCLEOTIDE SEQUENCE [LARGE SCALE GENOMIC DNA]</scope>
    <source>
        <strain evidence="10">DnA1</strain>
    </source>
</reference>